<sequence>MKVLITLSGGLLQASYLDEEAAKIDLEIVVADYDVEGTDMNILTDPTGEPVIVWKENPLVESAYAEAMFKMADKESES</sequence>
<evidence type="ECO:0000313" key="1">
    <source>
        <dbReference type="EMBL" id="OCX69913.1"/>
    </source>
</evidence>
<reference evidence="1" key="1">
    <citation type="journal article" date="2016" name="Int. J. Mol. Sci.">
        <title>Comparative genomics of the extreme acidophile Acidithiobacillus thiooxidans reveals intraspecific divergence and niche adaptation.</title>
        <authorList>
            <person name="Zhang X."/>
            <person name="Feng X."/>
            <person name="Tao J."/>
            <person name="Ma L."/>
            <person name="Xiao Y."/>
            <person name="Liang Y."/>
            <person name="Liu X."/>
            <person name="Yin H."/>
        </authorList>
    </citation>
    <scope>NUCLEOTIDE SEQUENCE [LARGE SCALE GENOMIC DNA]</scope>
    <source>
        <strain evidence="1">DXS-W</strain>
    </source>
</reference>
<protein>
    <submittedName>
        <fullName evidence="1">Uncharacterized protein</fullName>
    </submittedName>
</protein>
<organism evidence="1 2">
    <name type="scientific">Acidithiobacillus thiooxidans</name>
    <name type="common">Thiobacillus thiooxidans</name>
    <dbReference type="NCBI Taxonomy" id="930"/>
    <lineage>
        <taxon>Bacteria</taxon>
        <taxon>Pseudomonadati</taxon>
        <taxon>Pseudomonadota</taxon>
        <taxon>Acidithiobacillia</taxon>
        <taxon>Acidithiobacillales</taxon>
        <taxon>Acidithiobacillaceae</taxon>
        <taxon>Acidithiobacillus</taxon>
    </lineage>
</organism>
<dbReference type="Proteomes" id="UP000095008">
    <property type="component" value="Unassembled WGS sequence"/>
</dbReference>
<comment type="caution">
    <text evidence="1">The sequence shown here is derived from an EMBL/GenBank/DDBJ whole genome shotgun (WGS) entry which is preliminary data.</text>
</comment>
<accession>A0A1C2I1U3</accession>
<keyword evidence="2" id="KW-1185">Reference proteome</keyword>
<dbReference type="EMBL" id="LWRY01000187">
    <property type="protein sequence ID" value="OCX69913.1"/>
    <property type="molecule type" value="Genomic_DNA"/>
</dbReference>
<dbReference type="OrthoDB" id="5298414at2"/>
<evidence type="ECO:0000313" key="2">
    <source>
        <dbReference type="Proteomes" id="UP000095008"/>
    </source>
</evidence>
<proteinExistence type="predicted"/>
<gene>
    <name evidence="1" type="ORF">A6M23_14835</name>
</gene>
<dbReference type="RefSeq" id="WP_065975039.1">
    <property type="nucleotide sequence ID" value="NZ_LWRY01000187.1"/>
</dbReference>
<name>A0A1C2I1U3_ACITH</name>
<dbReference type="AlphaFoldDB" id="A0A1C2I1U3"/>